<evidence type="ECO:0000313" key="2">
    <source>
        <dbReference type="Proteomes" id="UP000245698"/>
    </source>
</evidence>
<dbReference type="Proteomes" id="UP000245698">
    <property type="component" value="Unassembled WGS sequence"/>
</dbReference>
<evidence type="ECO:0008006" key="3">
    <source>
        <dbReference type="Google" id="ProtNLM"/>
    </source>
</evidence>
<gene>
    <name evidence="1" type="ORF">BQ8482_111607</name>
</gene>
<reference evidence="2" key="1">
    <citation type="submission" date="2016-12" db="EMBL/GenBank/DDBJ databases">
        <authorList>
            <person name="Brunel B."/>
        </authorList>
    </citation>
    <scope>NUCLEOTIDE SEQUENCE [LARGE SCALE GENOMIC DNA]</scope>
</reference>
<name>A0A2P9AEY0_9HYPH</name>
<sequence>MMYYKVREPILYTGLERESVLLNLESGGYFSVNSVGDRVLSILMKRPSTVEELTYEITLEYAISRESAERDIQGFVQDLVEQGLLETVDGRDGS</sequence>
<accession>A0A2P9AEY0</accession>
<dbReference type="InterPro" id="IPR008792">
    <property type="entry name" value="PQQD"/>
</dbReference>
<dbReference type="Gene3D" id="1.10.10.1150">
    <property type="entry name" value="Coenzyme PQQ synthesis protein D (PqqD)"/>
    <property type="match status" value="1"/>
</dbReference>
<proteinExistence type="predicted"/>
<dbReference type="AlphaFoldDB" id="A0A2P9AEY0"/>
<keyword evidence="2" id="KW-1185">Reference proteome</keyword>
<dbReference type="Pfam" id="PF05402">
    <property type="entry name" value="PqqD"/>
    <property type="match status" value="1"/>
</dbReference>
<dbReference type="InterPro" id="IPR041881">
    <property type="entry name" value="PqqD_sf"/>
</dbReference>
<dbReference type="EMBL" id="FUIG01000013">
    <property type="protein sequence ID" value="SJM29677.1"/>
    <property type="molecule type" value="Genomic_DNA"/>
</dbReference>
<organism evidence="1 2">
    <name type="scientific">Mesorhizobium delmotii</name>
    <dbReference type="NCBI Taxonomy" id="1631247"/>
    <lineage>
        <taxon>Bacteria</taxon>
        <taxon>Pseudomonadati</taxon>
        <taxon>Pseudomonadota</taxon>
        <taxon>Alphaproteobacteria</taxon>
        <taxon>Hyphomicrobiales</taxon>
        <taxon>Phyllobacteriaceae</taxon>
        <taxon>Mesorhizobium</taxon>
    </lineage>
</organism>
<protein>
    <recommendedName>
        <fullName evidence="3">Coenzyme PQQ synthesis protein D (PqqD)</fullName>
    </recommendedName>
</protein>
<evidence type="ECO:0000313" key="1">
    <source>
        <dbReference type="EMBL" id="SJM29677.1"/>
    </source>
</evidence>